<comment type="caution">
    <text evidence="1">The sequence shown here is derived from an EMBL/GenBank/DDBJ whole genome shotgun (WGS) entry which is preliminary data.</text>
</comment>
<organism evidence="1 2">
    <name type="scientific">Variovorax soli</name>
    <dbReference type="NCBI Taxonomy" id="376815"/>
    <lineage>
        <taxon>Bacteria</taxon>
        <taxon>Pseudomonadati</taxon>
        <taxon>Pseudomonadota</taxon>
        <taxon>Betaproteobacteria</taxon>
        <taxon>Burkholderiales</taxon>
        <taxon>Comamonadaceae</taxon>
        <taxon>Variovorax</taxon>
    </lineage>
</organism>
<keyword evidence="2" id="KW-1185">Reference proteome</keyword>
<accession>A0ABU1N907</accession>
<dbReference type="EMBL" id="JAVDRF010000001">
    <property type="protein sequence ID" value="MDR6534919.1"/>
    <property type="molecule type" value="Genomic_DNA"/>
</dbReference>
<dbReference type="RefSeq" id="WP_309898500.1">
    <property type="nucleotide sequence ID" value="NZ_JAVDRF010000001.1"/>
</dbReference>
<name>A0ABU1N907_9BURK</name>
<evidence type="ECO:0000313" key="1">
    <source>
        <dbReference type="EMBL" id="MDR6534919.1"/>
    </source>
</evidence>
<protein>
    <submittedName>
        <fullName evidence="1">Uncharacterized protein</fullName>
    </submittedName>
</protein>
<evidence type="ECO:0000313" key="2">
    <source>
        <dbReference type="Proteomes" id="UP001184230"/>
    </source>
</evidence>
<reference evidence="1 2" key="1">
    <citation type="submission" date="2023-07" db="EMBL/GenBank/DDBJ databases">
        <title>Sorghum-associated microbial communities from plants grown in Nebraska, USA.</title>
        <authorList>
            <person name="Schachtman D."/>
        </authorList>
    </citation>
    <scope>NUCLEOTIDE SEQUENCE [LARGE SCALE GENOMIC DNA]</scope>
    <source>
        <strain evidence="1 2">DS1781</strain>
    </source>
</reference>
<sequence length="92" mass="9606">MQPHPHTAFVNRPPRRRTRMQQLLLGSVALAVALLAALVLLGAWQAEASHPPALMFAVPTLTSAGSGDASVPAASEVLRNAPSVPDEAVSTF</sequence>
<dbReference type="Proteomes" id="UP001184230">
    <property type="component" value="Unassembled WGS sequence"/>
</dbReference>
<gene>
    <name evidence="1" type="ORF">J2739_000679</name>
</gene>
<proteinExistence type="predicted"/>